<reference evidence="2 3" key="1">
    <citation type="submission" date="2021-06" db="EMBL/GenBank/DDBJ databases">
        <title>Actinoplanes lichenicola sp. nov., and Actinoplanes ovalisporus sp. nov., isolated from lichen in Thailand.</title>
        <authorList>
            <person name="Saeng-In P."/>
            <person name="Kanchanasin P."/>
            <person name="Yuki M."/>
            <person name="Kudo T."/>
            <person name="Ohkuma M."/>
            <person name="Phongsopitanun W."/>
            <person name="Tanasupawat S."/>
        </authorList>
    </citation>
    <scope>NUCLEOTIDE SEQUENCE [LARGE SCALE GENOMIC DNA]</scope>
    <source>
        <strain evidence="2 3">NBRC 110975</strain>
    </source>
</reference>
<name>A0ABS5Z5T1_9ACTN</name>
<organism evidence="2 3">
    <name type="scientific">Paractinoplanes bogorensis</name>
    <dbReference type="NCBI Taxonomy" id="1610840"/>
    <lineage>
        <taxon>Bacteria</taxon>
        <taxon>Bacillati</taxon>
        <taxon>Actinomycetota</taxon>
        <taxon>Actinomycetes</taxon>
        <taxon>Micromonosporales</taxon>
        <taxon>Micromonosporaceae</taxon>
        <taxon>Paractinoplanes</taxon>
    </lineage>
</organism>
<comment type="caution">
    <text evidence="2">The sequence shown here is derived from an EMBL/GenBank/DDBJ whole genome shotgun (WGS) entry which is preliminary data.</text>
</comment>
<evidence type="ECO:0000313" key="2">
    <source>
        <dbReference type="EMBL" id="MBU2671050.1"/>
    </source>
</evidence>
<dbReference type="EMBL" id="JAHKKG010000034">
    <property type="protein sequence ID" value="MBU2671050.1"/>
    <property type="molecule type" value="Genomic_DNA"/>
</dbReference>
<protein>
    <submittedName>
        <fullName evidence="2">Uncharacterized protein</fullName>
    </submittedName>
</protein>
<feature type="compositionally biased region" description="Low complexity" evidence="1">
    <location>
        <begin position="54"/>
        <end position="71"/>
    </location>
</feature>
<gene>
    <name evidence="2" type="ORF">KOI35_46895</name>
</gene>
<keyword evidence="3" id="KW-1185">Reference proteome</keyword>
<dbReference type="Proteomes" id="UP001519654">
    <property type="component" value="Unassembled WGS sequence"/>
</dbReference>
<feature type="region of interest" description="Disordered" evidence="1">
    <location>
        <begin position="1"/>
        <end position="71"/>
    </location>
</feature>
<sequence>MPGQRFTVSLDPDDLAQFRPAKSGTTPKADRGAPHHGAHDEKQAARSRSEQARAGRAAGASGGRSYAFRRS</sequence>
<proteinExistence type="predicted"/>
<evidence type="ECO:0000313" key="3">
    <source>
        <dbReference type="Proteomes" id="UP001519654"/>
    </source>
</evidence>
<feature type="compositionally biased region" description="Basic and acidic residues" evidence="1">
    <location>
        <begin position="28"/>
        <end position="53"/>
    </location>
</feature>
<accession>A0ABS5Z5T1</accession>
<evidence type="ECO:0000256" key="1">
    <source>
        <dbReference type="SAM" id="MobiDB-lite"/>
    </source>
</evidence>
<dbReference type="RefSeq" id="WP_215796310.1">
    <property type="nucleotide sequence ID" value="NZ_JAHKKG010000034.1"/>
</dbReference>